<dbReference type="PROSITE" id="PS51880">
    <property type="entry name" value="TGS"/>
    <property type="match status" value="1"/>
</dbReference>
<dbReference type="GO" id="GO:0008728">
    <property type="term" value="F:GTP diphosphokinase activity"/>
    <property type="evidence" value="ECO:0007669"/>
    <property type="project" value="TreeGrafter"/>
</dbReference>
<keyword evidence="10" id="KW-1185">Reference proteome</keyword>
<dbReference type="Pfam" id="PF19296">
    <property type="entry name" value="RelA_AH_RIS"/>
    <property type="match status" value="1"/>
</dbReference>
<dbReference type="GO" id="GO:0042594">
    <property type="term" value="P:response to starvation"/>
    <property type="evidence" value="ECO:0007669"/>
    <property type="project" value="TreeGrafter"/>
</dbReference>
<dbReference type="Gene3D" id="3.30.70.260">
    <property type="match status" value="1"/>
</dbReference>
<evidence type="ECO:0000259" key="8">
    <source>
        <dbReference type="PROSITE" id="PS51880"/>
    </source>
</evidence>
<dbReference type="FunFam" id="3.10.20.30:FF:000002">
    <property type="entry name" value="GTP pyrophosphokinase (RelA/SpoT)"/>
    <property type="match status" value="1"/>
</dbReference>
<name>A0A420X0H6_9GAMM</name>
<dbReference type="GO" id="GO:0015970">
    <property type="term" value="P:guanosine tetraphosphate biosynthetic process"/>
    <property type="evidence" value="ECO:0007669"/>
    <property type="project" value="UniProtKB-UniPathway"/>
</dbReference>
<evidence type="ECO:0000256" key="4">
    <source>
        <dbReference type="ARBA" id="ARBA00047968"/>
    </source>
</evidence>
<dbReference type="FunFam" id="1.10.3210.10:FF:000001">
    <property type="entry name" value="GTP pyrophosphokinase RelA"/>
    <property type="match status" value="1"/>
</dbReference>
<dbReference type="GO" id="GO:0015949">
    <property type="term" value="P:nucleobase-containing small molecule interconversion"/>
    <property type="evidence" value="ECO:0007669"/>
    <property type="project" value="UniProtKB-ARBA"/>
</dbReference>
<accession>A0A420X0H6</accession>
<dbReference type="GO" id="GO:0016301">
    <property type="term" value="F:kinase activity"/>
    <property type="evidence" value="ECO:0007669"/>
    <property type="project" value="UniProtKB-KW"/>
</dbReference>
<dbReference type="RefSeq" id="WP_121170098.1">
    <property type="nucleotide sequence ID" value="NZ_RBIN01000001.1"/>
</dbReference>
<organism evidence="9 10">
    <name type="scientific">Kushneria sinocarnis</name>
    <dbReference type="NCBI Taxonomy" id="595502"/>
    <lineage>
        <taxon>Bacteria</taxon>
        <taxon>Pseudomonadati</taxon>
        <taxon>Pseudomonadota</taxon>
        <taxon>Gammaproteobacteria</taxon>
        <taxon>Oceanospirillales</taxon>
        <taxon>Halomonadaceae</taxon>
        <taxon>Kushneria</taxon>
    </lineage>
</organism>
<evidence type="ECO:0000259" key="7">
    <source>
        <dbReference type="PROSITE" id="PS51831"/>
    </source>
</evidence>
<dbReference type="PANTHER" id="PTHR21262">
    <property type="entry name" value="GUANOSINE-3',5'-BIS DIPHOSPHATE 3'-PYROPHOSPHOHYDROLASE"/>
    <property type="match status" value="1"/>
</dbReference>
<dbReference type="InterPro" id="IPR003607">
    <property type="entry name" value="HD/PDEase_dom"/>
</dbReference>
<evidence type="ECO:0000256" key="2">
    <source>
        <dbReference type="ARBA" id="ARBA00024329"/>
    </source>
</evidence>
<dbReference type="InterPro" id="IPR004811">
    <property type="entry name" value="RelA/Spo_fam"/>
</dbReference>
<dbReference type="InterPro" id="IPR004095">
    <property type="entry name" value="TGS"/>
</dbReference>
<dbReference type="SMART" id="SM00954">
    <property type="entry name" value="RelA_SpoT"/>
    <property type="match status" value="1"/>
</dbReference>
<dbReference type="GO" id="GO:0008893">
    <property type="term" value="F:guanosine-3',5'-bis(diphosphate) 3'-diphosphatase activity"/>
    <property type="evidence" value="ECO:0007669"/>
    <property type="project" value="UniProtKB-EC"/>
</dbReference>
<dbReference type="PROSITE" id="PS51831">
    <property type="entry name" value="HD"/>
    <property type="match status" value="1"/>
</dbReference>
<dbReference type="SUPFAM" id="SSF81301">
    <property type="entry name" value="Nucleotidyltransferase"/>
    <property type="match status" value="1"/>
</dbReference>
<dbReference type="InterPro" id="IPR045600">
    <property type="entry name" value="RelA/SpoT_AH_RIS"/>
</dbReference>
<dbReference type="CDD" id="cd04876">
    <property type="entry name" value="ACT_RelA-SpoT"/>
    <property type="match status" value="1"/>
</dbReference>
<keyword evidence="9" id="KW-0808">Transferase</keyword>
<comment type="function">
    <text evidence="5">In eubacteria ppGpp (guanosine 3'-diphosphate 5'-diphosphate) is a mediator of the stringent response that coordinates a variety of cellular activities in response to changes in nutritional abundance.</text>
</comment>
<dbReference type="InterPro" id="IPR043519">
    <property type="entry name" value="NT_sf"/>
</dbReference>
<comment type="catalytic activity">
    <reaction evidence="4">
        <text>guanosine 3',5'-bis(diphosphate) + H2O = GDP + diphosphate + H(+)</text>
        <dbReference type="Rhea" id="RHEA:14253"/>
        <dbReference type="ChEBI" id="CHEBI:15377"/>
        <dbReference type="ChEBI" id="CHEBI:15378"/>
        <dbReference type="ChEBI" id="CHEBI:33019"/>
        <dbReference type="ChEBI" id="CHEBI:58189"/>
        <dbReference type="ChEBI" id="CHEBI:77828"/>
        <dbReference type="EC" id="3.1.7.2"/>
    </reaction>
</comment>
<dbReference type="InterPro" id="IPR007685">
    <property type="entry name" value="RelA_SpoT"/>
</dbReference>
<comment type="pathway">
    <text evidence="2">Purine metabolism; ppGpp biosynthesis; ppGpp from GDP: step 1/1.</text>
</comment>
<evidence type="ECO:0000256" key="1">
    <source>
        <dbReference type="ARBA" id="ARBA00022801"/>
    </source>
</evidence>
<dbReference type="UniPathway" id="UPA00908">
    <property type="reaction ID" value="UER00886"/>
</dbReference>
<dbReference type="SUPFAM" id="SSF81271">
    <property type="entry name" value="TGS-like"/>
    <property type="match status" value="1"/>
</dbReference>
<dbReference type="Gene3D" id="3.30.460.10">
    <property type="entry name" value="Beta Polymerase, domain 2"/>
    <property type="match status" value="1"/>
</dbReference>
<dbReference type="CDD" id="cd01668">
    <property type="entry name" value="TGS_RSH"/>
    <property type="match status" value="1"/>
</dbReference>
<dbReference type="Gene3D" id="3.10.20.30">
    <property type="match status" value="1"/>
</dbReference>
<dbReference type="EMBL" id="RBIN01000001">
    <property type="protein sequence ID" value="RKR07209.1"/>
    <property type="molecule type" value="Genomic_DNA"/>
</dbReference>
<dbReference type="InterPro" id="IPR033655">
    <property type="entry name" value="TGS_RelA/SpoT"/>
</dbReference>
<reference evidence="9 10" key="1">
    <citation type="submission" date="2018-10" db="EMBL/GenBank/DDBJ databases">
        <title>Genomic Encyclopedia of Type Strains, Phase IV (KMG-IV): sequencing the most valuable type-strain genomes for metagenomic binning, comparative biology and taxonomic classification.</title>
        <authorList>
            <person name="Goeker M."/>
        </authorList>
    </citation>
    <scope>NUCLEOTIDE SEQUENCE [LARGE SCALE GENOMIC DNA]</scope>
    <source>
        <strain evidence="9 10">DSM 23229</strain>
    </source>
</reference>
<proteinExistence type="inferred from homology"/>
<evidence type="ECO:0000313" key="9">
    <source>
        <dbReference type="EMBL" id="RKR07209.1"/>
    </source>
</evidence>
<dbReference type="Pfam" id="PF04607">
    <property type="entry name" value="RelA_SpoT"/>
    <property type="match status" value="1"/>
</dbReference>
<dbReference type="NCBIfam" id="TIGR00691">
    <property type="entry name" value="spoT_relA"/>
    <property type="match status" value="1"/>
</dbReference>
<dbReference type="GO" id="GO:0005886">
    <property type="term" value="C:plasma membrane"/>
    <property type="evidence" value="ECO:0007669"/>
    <property type="project" value="TreeGrafter"/>
</dbReference>
<dbReference type="InterPro" id="IPR012676">
    <property type="entry name" value="TGS-like"/>
</dbReference>
<keyword evidence="9" id="KW-0418">Kinase</keyword>
<evidence type="ECO:0000313" key="10">
    <source>
        <dbReference type="Proteomes" id="UP000281975"/>
    </source>
</evidence>
<evidence type="ECO:0000256" key="5">
    <source>
        <dbReference type="RuleBase" id="RU003847"/>
    </source>
</evidence>
<dbReference type="InterPro" id="IPR012675">
    <property type="entry name" value="Beta-grasp_dom_sf"/>
</dbReference>
<feature type="domain" description="ACT" evidence="6">
    <location>
        <begin position="634"/>
        <end position="708"/>
    </location>
</feature>
<dbReference type="CDD" id="cd05399">
    <property type="entry name" value="NT_Rel-Spo_like"/>
    <property type="match status" value="1"/>
</dbReference>
<keyword evidence="1" id="KW-0378">Hydrolase</keyword>
<comment type="caution">
    <text evidence="9">The sequence shown here is derived from an EMBL/GenBank/DDBJ whole genome shotgun (WGS) entry which is preliminary data.</text>
</comment>
<dbReference type="Pfam" id="PF13328">
    <property type="entry name" value="HD_4"/>
    <property type="match status" value="1"/>
</dbReference>
<dbReference type="Gene3D" id="1.10.3210.10">
    <property type="entry name" value="Hypothetical protein af1432"/>
    <property type="match status" value="1"/>
</dbReference>
<dbReference type="CDD" id="cd00077">
    <property type="entry name" value="HDc"/>
    <property type="match status" value="1"/>
</dbReference>
<evidence type="ECO:0000259" key="6">
    <source>
        <dbReference type="PROSITE" id="PS51671"/>
    </source>
</evidence>
<dbReference type="SUPFAM" id="SSF55021">
    <property type="entry name" value="ACT-like"/>
    <property type="match status" value="1"/>
</dbReference>
<gene>
    <name evidence="9" type="ORF">C7446_0017</name>
</gene>
<comment type="similarity">
    <text evidence="5">Belongs to the relA/spoT family.</text>
</comment>
<feature type="domain" description="HD" evidence="7">
    <location>
        <begin position="45"/>
        <end position="144"/>
    </location>
</feature>
<dbReference type="EC" id="3.1.7.2" evidence="3"/>
<dbReference type="PANTHER" id="PTHR21262:SF36">
    <property type="entry name" value="BIFUNCTIONAL (P)PPGPP SYNTHASE_HYDROLASE SPOT"/>
    <property type="match status" value="1"/>
</dbReference>
<evidence type="ECO:0000256" key="3">
    <source>
        <dbReference type="ARBA" id="ARBA00024387"/>
    </source>
</evidence>
<dbReference type="InterPro" id="IPR006674">
    <property type="entry name" value="HD_domain"/>
</dbReference>
<dbReference type="InterPro" id="IPR002912">
    <property type="entry name" value="ACT_dom"/>
</dbReference>
<dbReference type="FunFam" id="3.30.460.10:FF:000001">
    <property type="entry name" value="GTP pyrophosphokinase RelA"/>
    <property type="match status" value="1"/>
</dbReference>
<dbReference type="InterPro" id="IPR045865">
    <property type="entry name" value="ACT-like_dom_sf"/>
</dbReference>
<dbReference type="Pfam" id="PF02824">
    <property type="entry name" value="TGS"/>
    <property type="match status" value="1"/>
</dbReference>
<feature type="domain" description="TGS" evidence="8">
    <location>
        <begin position="389"/>
        <end position="450"/>
    </location>
</feature>
<dbReference type="AlphaFoldDB" id="A0A420X0H6"/>
<sequence length="708" mass="79736">MFTIDDLADRLDGYLSAEEIAQVKRAFYYAEQAHDGQRRRSGEPYVTHPLAVANILANMHMDHQSLMAAMLHDVIEDTGITKDALTRQFGEEVAELVDGVSKLTQITFEDKAVAQAENFQKMVMAMSRDIRVIIVKLADRLHNMRTLGALRPDKKRRIARETLEIYARIASRLGINTIRVELEDLSFQAIHPMRAKRIQRAVTRARGHRRSMVRHIQSTLQKCLDDEELPGTVIGRQKHLLSIYRKMRDKQRSFNELMDVFGFRIITDRVDTCYRILGAVHNLYKPVPGRFKDYIAIPKANGYQSLHTTLFGSNGIPIEVQIRTREMEAMANNGVAAHWLYKAGQTDRPIAMGSHARAREWVRGLLEMQRHAGNPLEFIEHVKNDLFPDDTYVFTPRGDIMELPGGATAVDFAYAVHTDIGNSCIACRIDRHLAPLSTPLQSGQTVEIITAPGARPNLAWLSFVVTAKARSAVRHFLKNQQRSDSITLGRRLLNQSLAQFDTRLDELPPRRIDSALDTFGLETLDDLLDSIGLGTRTVQSVVHRLVCDEHADESGSAVQGSGPIAISGARNMVIDFARCCYPLPGDRIIGHLSAGRGMVVHRHDCPNLGECHQDPEKCLPIQWSEHVEGDFPVGLRLEIETRRGLIAELASLITDAEANIERIGIEERDERLSLVNLTLAVRNRNHLATIIRRLRNLSHVSRVARVQQ</sequence>
<dbReference type="SMART" id="SM00471">
    <property type="entry name" value="HDc"/>
    <property type="match status" value="1"/>
</dbReference>
<dbReference type="OrthoDB" id="9805041at2"/>
<dbReference type="Pfam" id="PF13291">
    <property type="entry name" value="ACT_4"/>
    <property type="match status" value="1"/>
</dbReference>
<dbReference type="PROSITE" id="PS51671">
    <property type="entry name" value="ACT"/>
    <property type="match status" value="1"/>
</dbReference>
<dbReference type="SUPFAM" id="SSF109604">
    <property type="entry name" value="HD-domain/PDEase-like"/>
    <property type="match status" value="1"/>
</dbReference>
<protein>
    <recommendedName>
        <fullName evidence="3">guanosine-3',5'-bis(diphosphate) 3'-diphosphatase</fullName>
        <ecNumber evidence="3">3.1.7.2</ecNumber>
    </recommendedName>
</protein>
<dbReference type="Proteomes" id="UP000281975">
    <property type="component" value="Unassembled WGS sequence"/>
</dbReference>